<dbReference type="InterPro" id="IPR007339">
    <property type="entry name" value="RclC-like"/>
</dbReference>
<evidence type="ECO:0008006" key="4">
    <source>
        <dbReference type="Google" id="ProtNLM"/>
    </source>
</evidence>
<dbReference type="EMBL" id="CAJZAI010000002">
    <property type="protein sequence ID" value="CAG9168994.1"/>
    <property type="molecule type" value="Genomic_DNA"/>
</dbReference>
<dbReference type="Pfam" id="PF04224">
    <property type="entry name" value="DUF417"/>
    <property type="match status" value="1"/>
</dbReference>
<keyword evidence="1" id="KW-0812">Transmembrane</keyword>
<evidence type="ECO:0000313" key="2">
    <source>
        <dbReference type="EMBL" id="CAG9168994.1"/>
    </source>
</evidence>
<gene>
    <name evidence="2" type="ORF">LMG23992_01367</name>
</gene>
<accession>A0ABM8WNK5</accession>
<name>A0ABM8WNK5_9BURK</name>
<dbReference type="PANTHER" id="PTHR40106">
    <property type="entry name" value="INNER MEMBRANE PROTEIN RCLC"/>
    <property type="match status" value="1"/>
</dbReference>
<comment type="caution">
    <text evidence="2">The sequence shown here is derived from an EMBL/GenBank/DDBJ whole genome shotgun (WGS) entry which is preliminary data.</text>
</comment>
<keyword evidence="3" id="KW-1185">Reference proteome</keyword>
<protein>
    <recommendedName>
        <fullName evidence="4">DUF417 family protein</fullName>
    </recommendedName>
</protein>
<organism evidence="2 3">
    <name type="scientific">Cupriavidus laharis</name>
    <dbReference type="NCBI Taxonomy" id="151654"/>
    <lineage>
        <taxon>Bacteria</taxon>
        <taxon>Pseudomonadati</taxon>
        <taxon>Pseudomonadota</taxon>
        <taxon>Betaproteobacteria</taxon>
        <taxon>Burkholderiales</taxon>
        <taxon>Burkholderiaceae</taxon>
        <taxon>Cupriavidus</taxon>
    </lineage>
</organism>
<keyword evidence="1" id="KW-1133">Transmembrane helix</keyword>
<dbReference type="PANTHER" id="PTHR40106:SF1">
    <property type="entry name" value="INNER MEMBRANE PROTEIN RCLC"/>
    <property type="match status" value="1"/>
</dbReference>
<feature type="transmembrane region" description="Helical" evidence="1">
    <location>
        <begin position="51"/>
        <end position="71"/>
    </location>
</feature>
<dbReference type="Proteomes" id="UP000727654">
    <property type="component" value="Unassembled WGS sequence"/>
</dbReference>
<feature type="transmembrane region" description="Helical" evidence="1">
    <location>
        <begin position="173"/>
        <end position="192"/>
    </location>
</feature>
<sequence>MRSNCRSSGRRKLPTARSQKLANKDAYNLNGKPKMTSLMNRVRVKIAEKSVGPLSHLALLRWALVVVFLWFGGMKFTAYEANGIAPFIVNSPIMRWLHSLFGVQGASYVIGVLELSTAAALIVGAFQPIVSALGAAMSAATYLITLTFFLSTPGVAEATAGGFPAISAAPGQFLLKDLVLLAASLCLLLTSVQGSSPKDQKP</sequence>
<evidence type="ECO:0000313" key="3">
    <source>
        <dbReference type="Proteomes" id="UP000727654"/>
    </source>
</evidence>
<feature type="transmembrane region" description="Helical" evidence="1">
    <location>
        <begin position="105"/>
        <end position="126"/>
    </location>
</feature>
<evidence type="ECO:0000256" key="1">
    <source>
        <dbReference type="SAM" id="Phobius"/>
    </source>
</evidence>
<reference evidence="2 3" key="1">
    <citation type="submission" date="2021-08" db="EMBL/GenBank/DDBJ databases">
        <authorList>
            <person name="Peeters C."/>
        </authorList>
    </citation>
    <scope>NUCLEOTIDE SEQUENCE [LARGE SCALE GENOMIC DNA]</scope>
    <source>
        <strain evidence="2 3">LMG 23992</strain>
    </source>
</reference>
<feature type="transmembrane region" description="Helical" evidence="1">
    <location>
        <begin position="133"/>
        <end position="153"/>
    </location>
</feature>
<keyword evidence="1" id="KW-0472">Membrane</keyword>
<proteinExistence type="predicted"/>